<proteinExistence type="predicted"/>
<evidence type="ECO:0000313" key="1">
    <source>
        <dbReference type="EMBL" id="MBT9289153.1"/>
    </source>
</evidence>
<dbReference type="Proteomes" id="UP000766595">
    <property type="component" value="Unassembled WGS sequence"/>
</dbReference>
<comment type="caution">
    <text evidence="1">The sequence shown here is derived from an EMBL/GenBank/DDBJ whole genome shotgun (WGS) entry which is preliminary data.</text>
</comment>
<dbReference type="RefSeq" id="WP_261967799.1">
    <property type="nucleotide sequence ID" value="NZ_JAHHZF010000003.1"/>
</dbReference>
<reference evidence="1 2" key="1">
    <citation type="submission" date="2021-06" db="EMBL/GenBank/DDBJ databases">
        <authorList>
            <person name="Grouzdev D.S."/>
            <person name="Koziaeva V."/>
        </authorList>
    </citation>
    <scope>NUCLEOTIDE SEQUENCE [LARGE SCALE GENOMIC DNA]</scope>
    <source>
        <strain evidence="1 2">22</strain>
    </source>
</reference>
<dbReference type="EMBL" id="JAHHZF010000003">
    <property type="protein sequence ID" value="MBT9289153.1"/>
    <property type="molecule type" value="Genomic_DNA"/>
</dbReference>
<accession>A0A947D1D4</accession>
<organism evidence="1 2">
    <name type="scientific">Prosthecodimorpha staleyi</name>
    <dbReference type="NCBI Taxonomy" id="2840188"/>
    <lineage>
        <taxon>Bacteria</taxon>
        <taxon>Pseudomonadati</taxon>
        <taxon>Pseudomonadota</taxon>
        <taxon>Alphaproteobacteria</taxon>
        <taxon>Hyphomicrobiales</taxon>
        <taxon>Ancalomicrobiaceae</taxon>
        <taxon>Prosthecodimorpha</taxon>
    </lineage>
</organism>
<name>A0A947D1D4_9HYPH</name>
<evidence type="ECO:0000313" key="2">
    <source>
        <dbReference type="Proteomes" id="UP000766595"/>
    </source>
</evidence>
<dbReference type="AlphaFoldDB" id="A0A947D1D4"/>
<gene>
    <name evidence="1" type="ORF">KL771_06805</name>
</gene>
<protein>
    <submittedName>
        <fullName evidence="1">Uncharacterized protein</fullName>
    </submittedName>
</protein>
<sequence length="114" mass="12422">MMELRRLRPSEFRLLGNELANGAKASAFLAALKACLKSVNAGDAADADDLFVMSRKLSAAGVWDQMPVDRLTATLHRASRAAVDPVIDGMPQALAENIRSLLDAMENDELRRRA</sequence>
<keyword evidence="2" id="KW-1185">Reference proteome</keyword>